<gene>
    <name evidence="2" type="ORF">C2857_004881</name>
</gene>
<dbReference type="EMBL" id="CP031385">
    <property type="protein sequence ID" value="QPG94127.1"/>
    <property type="molecule type" value="Genomic_DNA"/>
</dbReference>
<evidence type="ECO:0000256" key="1">
    <source>
        <dbReference type="SAM" id="MobiDB-lite"/>
    </source>
</evidence>
<feature type="region of interest" description="Disordered" evidence="1">
    <location>
        <begin position="1"/>
        <end position="42"/>
    </location>
</feature>
<accession>A0A7S9PSI5</accession>
<dbReference type="AlphaFoldDB" id="A0A7S9PSI5"/>
<keyword evidence="3" id="KW-1185">Reference proteome</keyword>
<organism evidence="2 3">
    <name type="scientific">Epichloe festucae (strain Fl1)</name>
    <dbReference type="NCBI Taxonomy" id="877507"/>
    <lineage>
        <taxon>Eukaryota</taxon>
        <taxon>Fungi</taxon>
        <taxon>Dikarya</taxon>
        <taxon>Ascomycota</taxon>
        <taxon>Pezizomycotina</taxon>
        <taxon>Sordariomycetes</taxon>
        <taxon>Hypocreomycetidae</taxon>
        <taxon>Hypocreales</taxon>
        <taxon>Clavicipitaceae</taxon>
        <taxon>Epichloe</taxon>
    </lineage>
</organism>
<protein>
    <submittedName>
        <fullName evidence="2">Uncharacterized protein</fullName>
    </submittedName>
</protein>
<dbReference type="Proteomes" id="UP000594364">
    <property type="component" value="Chromosome 1"/>
</dbReference>
<evidence type="ECO:0000313" key="2">
    <source>
        <dbReference type="EMBL" id="QPG94127.1"/>
    </source>
</evidence>
<feature type="compositionally biased region" description="Low complexity" evidence="1">
    <location>
        <begin position="1"/>
        <end position="18"/>
    </location>
</feature>
<reference evidence="2 3" key="1">
    <citation type="journal article" date="2018" name="PLoS Genet.">
        <title>Repeat elements organise 3D genome structure and mediate transcription in the filamentous fungus Epichloe festucae.</title>
        <authorList>
            <person name="Winter D.J."/>
            <person name="Ganley A.R.D."/>
            <person name="Young C.A."/>
            <person name="Liachko I."/>
            <person name="Schardl C.L."/>
            <person name="Dupont P.Y."/>
            <person name="Berry D."/>
            <person name="Ram A."/>
            <person name="Scott B."/>
            <person name="Cox M.P."/>
        </authorList>
    </citation>
    <scope>NUCLEOTIDE SEQUENCE [LARGE SCALE GENOMIC DNA]</scope>
    <source>
        <strain evidence="2 3">Fl1</strain>
    </source>
</reference>
<name>A0A7S9PSI5_EPIFF</name>
<sequence length="89" mass="9739">MKNASNAPSAPGRAPAAAVKQEQGAAPAPIKKRSPVGTKAHWREKAVDLSREIHLLEDERRRAIKKAAQWAKAAKEIPQEPDFEHVVSI</sequence>
<proteinExistence type="predicted"/>
<evidence type="ECO:0000313" key="3">
    <source>
        <dbReference type="Proteomes" id="UP000594364"/>
    </source>
</evidence>